<evidence type="ECO:0000313" key="2">
    <source>
        <dbReference type="Proteomes" id="UP001153050"/>
    </source>
</evidence>
<dbReference type="EMBL" id="CAKXZT010000119">
    <property type="protein sequence ID" value="CAH2400423.1"/>
    <property type="molecule type" value="Genomic_DNA"/>
</dbReference>
<proteinExistence type="predicted"/>
<dbReference type="Proteomes" id="UP001153050">
    <property type="component" value="Unassembled WGS sequence"/>
</dbReference>
<protein>
    <submittedName>
        <fullName evidence="1">Uncharacterized protein</fullName>
    </submittedName>
</protein>
<comment type="caution">
    <text evidence="1">The sequence shown here is derived from an EMBL/GenBank/DDBJ whole genome shotgun (WGS) entry which is preliminary data.</text>
</comment>
<gene>
    <name evidence="1" type="ORF">MES5069_250189</name>
</gene>
<organism evidence="1 2">
    <name type="scientific">Mesorhizobium escarrei</name>
    <dbReference type="NCBI Taxonomy" id="666018"/>
    <lineage>
        <taxon>Bacteria</taxon>
        <taxon>Pseudomonadati</taxon>
        <taxon>Pseudomonadota</taxon>
        <taxon>Alphaproteobacteria</taxon>
        <taxon>Hyphomicrobiales</taxon>
        <taxon>Phyllobacteriaceae</taxon>
        <taxon>Mesorhizobium</taxon>
    </lineage>
</organism>
<accession>A0ABN8JU04</accession>
<sequence>MVPECLNGARLAATLQILPEASANRTGDSEKIRIDGRQLRVMGVNSAGGERASA</sequence>
<name>A0ABN8JU04_9HYPH</name>
<keyword evidence="2" id="KW-1185">Reference proteome</keyword>
<reference evidence="1 2" key="1">
    <citation type="submission" date="2022-03" db="EMBL/GenBank/DDBJ databases">
        <authorList>
            <person name="Brunel B."/>
        </authorList>
    </citation>
    <scope>NUCLEOTIDE SEQUENCE [LARGE SCALE GENOMIC DNA]</scope>
    <source>
        <strain evidence="1">STM5069sample</strain>
    </source>
</reference>
<evidence type="ECO:0000313" key="1">
    <source>
        <dbReference type="EMBL" id="CAH2400423.1"/>
    </source>
</evidence>